<dbReference type="GO" id="GO:0003995">
    <property type="term" value="F:acyl-CoA dehydrogenase activity"/>
    <property type="evidence" value="ECO:0007669"/>
    <property type="project" value="TreeGrafter"/>
</dbReference>
<dbReference type="InterPro" id="IPR006091">
    <property type="entry name" value="Acyl-CoA_Oxase/DH_mid-dom"/>
</dbReference>
<evidence type="ECO:0000256" key="3">
    <source>
        <dbReference type="ARBA" id="ARBA00022630"/>
    </source>
</evidence>
<keyword evidence="5" id="KW-0560">Oxidoreductase</keyword>
<organism evidence="10 11">
    <name type="scientific">Streptomyces hoynatensis</name>
    <dbReference type="NCBI Taxonomy" id="1141874"/>
    <lineage>
        <taxon>Bacteria</taxon>
        <taxon>Bacillati</taxon>
        <taxon>Actinomycetota</taxon>
        <taxon>Actinomycetes</taxon>
        <taxon>Kitasatosporales</taxon>
        <taxon>Streptomycetaceae</taxon>
        <taxon>Streptomyces</taxon>
    </lineage>
</organism>
<evidence type="ECO:0000313" key="10">
    <source>
        <dbReference type="EMBL" id="RKN40523.1"/>
    </source>
</evidence>
<evidence type="ECO:0000259" key="8">
    <source>
        <dbReference type="Pfam" id="PF02770"/>
    </source>
</evidence>
<reference evidence="10 11" key="1">
    <citation type="journal article" date="2014" name="Int. J. Syst. Evol. Microbiol.">
        <title>Streptomyces hoynatensis sp. nov., isolated from deep marine sediment.</title>
        <authorList>
            <person name="Veyisoglu A."/>
            <person name="Sahin N."/>
        </authorList>
    </citation>
    <scope>NUCLEOTIDE SEQUENCE [LARGE SCALE GENOMIC DNA]</scope>
    <source>
        <strain evidence="10 11">KCTC 29097</strain>
    </source>
</reference>
<name>A0A3A9YWW0_9ACTN</name>
<dbReference type="InterPro" id="IPR046373">
    <property type="entry name" value="Acyl-CoA_Oxase/DH_mid-dom_sf"/>
</dbReference>
<evidence type="ECO:0000256" key="6">
    <source>
        <dbReference type="SAM" id="MobiDB-lite"/>
    </source>
</evidence>
<keyword evidence="4 5" id="KW-0274">FAD</keyword>
<sequence length="638" mass="68703">MVDARVLAEEAERWLGDPELPANTVSFARALELDEREELPADGVRRLRAFGFHRYFVPAAHGGALRSCEELLWLSRVVARRNMSVAVSESTQLWMMLVWIGGDAAQRARALPPLLRGEVVPCLAYSEPGHGADLAANEFLALPEGGEYVMNGSKWPINRGASSTHVVLLGATRADAAPDDVSARRRQSLFLVEKAAVASGRVEGMPRVPTYGLRGCDISGVSFEEARVPASARLGAEGEGLELALRGLLVTRTFCTGLSLGAGDTMLRTVGGFLSRRVLYEGPASRIPYVAESLANAYLSLLVAECVSLVAMRGLHLYTEEFSIWANLAKVEVARLVDHNGKVLARTLGARYYMREAEHQGVFQKMLRDAAIVSVFDGSEPVCLDSVALQLSSMVKARRRPREEDWSALYDLRAALPEFEPARVAVFGRGRDATFASLPALCERLAALAPSPGCGEERLAALRSLAERLRADVEALFTRVAEARRRPAGRAPHPAAAPGETAATATAAPAAAAPATATATAAAATTKTTSTRLIRLAEECCALHAKVAALGIWLYNRDHLDAFFAEGGWLQAALAREQVHTYELGELDEEIAARLCARLQAQHEAGEFFSLRPVRQAAPGAREESGIRQGPPGGPHLP</sequence>
<evidence type="ECO:0000313" key="11">
    <source>
        <dbReference type="Proteomes" id="UP000272474"/>
    </source>
</evidence>
<dbReference type="InterPro" id="IPR009075">
    <property type="entry name" value="AcylCo_DH/oxidase_C"/>
</dbReference>
<comment type="similarity">
    <text evidence="2 5">Belongs to the acyl-CoA dehydrogenase family.</text>
</comment>
<dbReference type="PANTHER" id="PTHR43884">
    <property type="entry name" value="ACYL-COA DEHYDROGENASE"/>
    <property type="match status" value="1"/>
</dbReference>
<dbReference type="AlphaFoldDB" id="A0A3A9YWW0"/>
<dbReference type="SUPFAM" id="SSF56645">
    <property type="entry name" value="Acyl-CoA dehydrogenase NM domain-like"/>
    <property type="match status" value="1"/>
</dbReference>
<dbReference type="InterPro" id="IPR037069">
    <property type="entry name" value="AcylCoA_DH/ox_N_sf"/>
</dbReference>
<dbReference type="InterPro" id="IPR009100">
    <property type="entry name" value="AcylCoA_DH/oxidase_NM_dom_sf"/>
</dbReference>
<feature type="domain" description="Acyl-CoA dehydrogenase/oxidase C-terminal" evidence="7">
    <location>
        <begin position="238"/>
        <end position="388"/>
    </location>
</feature>
<dbReference type="PANTHER" id="PTHR43884:SF12">
    <property type="entry name" value="ISOVALERYL-COA DEHYDROGENASE, MITOCHONDRIAL-RELATED"/>
    <property type="match status" value="1"/>
</dbReference>
<dbReference type="Gene3D" id="1.20.140.10">
    <property type="entry name" value="Butyryl-CoA Dehydrogenase, subunit A, domain 3"/>
    <property type="match status" value="1"/>
</dbReference>
<feature type="domain" description="Acyl-CoA dehydrogenase/oxidase N-terminal" evidence="9">
    <location>
        <begin position="29"/>
        <end position="118"/>
    </location>
</feature>
<dbReference type="Pfam" id="PF02770">
    <property type="entry name" value="Acyl-CoA_dh_M"/>
    <property type="match status" value="1"/>
</dbReference>
<feature type="region of interest" description="Disordered" evidence="6">
    <location>
        <begin position="484"/>
        <end position="509"/>
    </location>
</feature>
<comment type="cofactor">
    <cofactor evidence="1 5">
        <name>FAD</name>
        <dbReference type="ChEBI" id="CHEBI:57692"/>
    </cofactor>
</comment>
<dbReference type="Pfam" id="PF02771">
    <property type="entry name" value="Acyl-CoA_dh_N"/>
    <property type="match status" value="1"/>
</dbReference>
<keyword evidence="3 5" id="KW-0285">Flavoprotein</keyword>
<protein>
    <submittedName>
        <fullName evidence="10">Peptide synthetase</fullName>
    </submittedName>
</protein>
<dbReference type="OrthoDB" id="3666321at2"/>
<evidence type="ECO:0000256" key="2">
    <source>
        <dbReference type="ARBA" id="ARBA00009347"/>
    </source>
</evidence>
<evidence type="ECO:0000256" key="4">
    <source>
        <dbReference type="ARBA" id="ARBA00022827"/>
    </source>
</evidence>
<evidence type="ECO:0000259" key="9">
    <source>
        <dbReference type="Pfam" id="PF02771"/>
    </source>
</evidence>
<dbReference type="EMBL" id="RBAL01000010">
    <property type="protein sequence ID" value="RKN40523.1"/>
    <property type="molecule type" value="Genomic_DNA"/>
</dbReference>
<dbReference type="SUPFAM" id="SSF47203">
    <property type="entry name" value="Acyl-CoA dehydrogenase C-terminal domain-like"/>
    <property type="match status" value="1"/>
</dbReference>
<dbReference type="GO" id="GO:0050660">
    <property type="term" value="F:flavin adenine dinucleotide binding"/>
    <property type="evidence" value="ECO:0007669"/>
    <property type="project" value="InterPro"/>
</dbReference>
<dbReference type="InterPro" id="IPR013786">
    <property type="entry name" value="AcylCoA_DH/ox_N"/>
</dbReference>
<accession>A0A3A9YWW0</accession>
<dbReference type="Gene3D" id="1.10.540.10">
    <property type="entry name" value="Acyl-CoA dehydrogenase/oxidase, N-terminal domain"/>
    <property type="match status" value="1"/>
</dbReference>
<feature type="domain" description="Acyl-CoA oxidase/dehydrogenase middle" evidence="8">
    <location>
        <begin position="122"/>
        <end position="225"/>
    </location>
</feature>
<gene>
    <name evidence="10" type="ORF">D7294_18140</name>
</gene>
<comment type="caution">
    <text evidence="10">The sequence shown here is derived from an EMBL/GenBank/DDBJ whole genome shotgun (WGS) entry which is preliminary data.</text>
</comment>
<keyword evidence="11" id="KW-1185">Reference proteome</keyword>
<proteinExistence type="inferred from homology"/>
<evidence type="ECO:0000259" key="7">
    <source>
        <dbReference type="Pfam" id="PF00441"/>
    </source>
</evidence>
<evidence type="ECO:0000256" key="1">
    <source>
        <dbReference type="ARBA" id="ARBA00001974"/>
    </source>
</evidence>
<dbReference type="Proteomes" id="UP000272474">
    <property type="component" value="Unassembled WGS sequence"/>
</dbReference>
<dbReference type="Gene3D" id="2.40.110.10">
    <property type="entry name" value="Butyryl-CoA Dehydrogenase, subunit A, domain 2"/>
    <property type="match status" value="1"/>
</dbReference>
<dbReference type="InterPro" id="IPR036250">
    <property type="entry name" value="AcylCo_DH-like_C"/>
</dbReference>
<feature type="compositionally biased region" description="Low complexity" evidence="6">
    <location>
        <begin position="489"/>
        <end position="509"/>
    </location>
</feature>
<dbReference type="Pfam" id="PF00441">
    <property type="entry name" value="Acyl-CoA_dh_1"/>
    <property type="match status" value="1"/>
</dbReference>
<dbReference type="CDD" id="cd00567">
    <property type="entry name" value="ACAD"/>
    <property type="match status" value="1"/>
</dbReference>
<evidence type="ECO:0000256" key="5">
    <source>
        <dbReference type="RuleBase" id="RU362125"/>
    </source>
</evidence>